<accession>A0ABT2BR10</accession>
<dbReference type="RefSeq" id="WP_258858478.1">
    <property type="nucleotide sequence ID" value="NZ_JANUGV010000010.1"/>
</dbReference>
<proteinExistence type="predicted"/>
<protein>
    <submittedName>
        <fullName evidence="1">Uncharacterized protein</fullName>
    </submittedName>
</protein>
<evidence type="ECO:0000313" key="2">
    <source>
        <dbReference type="Proteomes" id="UP001205861"/>
    </source>
</evidence>
<name>A0ABT2BR10_9BURK</name>
<reference evidence="1 2" key="1">
    <citation type="submission" date="2022-08" db="EMBL/GenBank/DDBJ databases">
        <title>Reclassification of Massilia species as members of the genera Telluria, Duganella, Pseudoduganella, Mokoshia gen. nov. and Zemynaea gen. nov. using orthogonal and non-orthogonal genome-based approaches.</title>
        <authorList>
            <person name="Bowman J.P."/>
        </authorList>
    </citation>
    <scope>NUCLEOTIDE SEQUENCE [LARGE SCALE GENOMIC DNA]</scope>
    <source>
        <strain evidence="1 2">JCM 31607</strain>
    </source>
</reference>
<evidence type="ECO:0000313" key="1">
    <source>
        <dbReference type="EMBL" id="MCS0610946.1"/>
    </source>
</evidence>
<comment type="caution">
    <text evidence="1">The sequence shown here is derived from an EMBL/GenBank/DDBJ whole genome shotgun (WGS) entry which is preliminary data.</text>
</comment>
<dbReference type="Proteomes" id="UP001205861">
    <property type="component" value="Unassembled WGS sequence"/>
</dbReference>
<sequence length="230" mass="27191">MDKILHNYNMFIQLLRLPVAHLQFRQQIDPENIRSVYRYYTKPHPRYKIIRHKTMGAALVDLGQCSTREQYLDAIKGKNNGAWHARRARSRGYRFGEIDRNRYVDDIHAINTSLEQRQGRPMDAQYLEKKQVYENLPHFRYYGILDEHDRLVAYANLGLFGNFAGFSHLIGIRNNDGIMHLLVVEIVAQMIEQRAVRYVMYDTFFGAQPGMQTFKKILGFRPYRAKYSLQ</sequence>
<dbReference type="EMBL" id="JANUGV010000010">
    <property type="protein sequence ID" value="MCS0610946.1"/>
    <property type="molecule type" value="Genomic_DNA"/>
</dbReference>
<keyword evidence="2" id="KW-1185">Reference proteome</keyword>
<organism evidence="1 2">
    <name type="scientific">Massilia solisilvae</name>
    <dbReference type="NCBI Taxonomy" id="1811225"/>
    <lineage>
        <taxon>Bacteria</taxon>
        <taxon>Pseudomonadati</taxon>
        <taxon>Pseudomonadota</taxon>
        <taxon>Betaproteobacteria</taxon>
        <taxon>Burkholderiales</taxon>
        <taxon>Oxalobacteraceae</taxon>
        <taxon>Telluria group</taxon>
        <taxon>Massilia</taxon>
    </lineage>
</organism>
<gene>
    <name evidence="1" type="ORF">NX773_22545</name>
</gene>